<dbReference type="HOGENOM" id="CLU_2861779_0_0_5"/>
<protein>
    <recommendedName>
        <fullName evidence="5">Lipoprotein</fullName>
    </recommendedName>
</protein>
<dbReference type="AlphaFoldDB" id="F9Y4D1"/>
<gene>
    <name evidence="3" type="ordered locus">KVU_1905</name>
</gene>
<dbReference type="KEGG" id="kvl:KVU_1905"/>
<accession>F9Y4D1</accession>
<feature type="region of interest" description="Disordered" evidence="1">
    <location>
        <begin position="43"/>
        <end position="64"/>
    </location>
</feature>
<keyword evidence="2" id="KW-0732">Signal</keyword>
<dbReference type="EMBL" id="CP002018">
    <property type="protein sequence ID" value="AEM41744.1"/>
    <property type="molecule type" value="Genomic_DNA"/>
</dbReference>
<dbReference type="PROSITE" id="PS51257">
    <property type="entry name" value="PROKAR_LIPOPROTEIN"/>
    <property type="match status" value="1"/>
</dbReference>
<keyword evidence="4" id="KW-1185">Reference proteome</keyword>
<evidence type="ECO:0000313" key="4">
    <source>
        <dbReference type="Proteomes" id="UP000000692"/>
    </source>
</evidence>
<dbReference type="RefSeq" id="WP_014537968.1">
    <property type="nucleotide sequence ID" value="NC_017384.1"/>
</dbReference>
<sequence>MQKTLLVMGLGLLVTASFAGCSRYNDIAPFQPGALTERELNYTANPPLSAPTSNTLPVPTYSGQ</sequence>
<evidence type="ECO:0000256" key="2">
    <source>
        <dbReference type="SAM" id="SignalP"/>
    </source>
</evidence>
<feature type="chain" id="PRO_5003395818" description="Lipoprotein" evidence="2">
    <location>
        <begin position="20"/>
        <end position="64"/>
    </location>
</feature>
<organism evidence="3 4">
    <name type="scientific">Ketogulonicigenium vulgare (strain WSH-001)</name>
    <dbReference type="NCBI Taxonomy" id="759362"/>
    <lineage>
        <taxon>Bacteria</taxon>
        <taxon>Pseudomonadati</taxon>
        <taxon>Pseudomonadota</taxon>
        <taxon>Alphaproteobacteria</taxon>
        <taxon>Rhodobacterales</taxon>
        <taxon>Roseobacteraceae</taxon>
        <taxon>Ketogulonicigenium</taxon>
    </lineage>
</organism>
<proteinExistence type="predicted"/>
<evidence type="ECO:0000256" key="1">
    <source>
        <dbReference type="SAM" id="MobiDB-lite"/>
    </source>
</evidence>
<feature type="signal peptide" evidence="2">
    <location>
        <begin position="1"/>
        <end position="19"/>
    </location>
</feature>
<evidence type="ECO:0000313" key="3">
    <source>
        <dbReference type="EMBL" id="AEM41744.1"/>
    </source>
</evidence>
<reference evidence="3 4" key="1">
    <citation type="journal article" date="2011" name="J. Bacteriol.">
        <title>Complete genome sequence of the industrial strain Ketogulonicigenium vulgare WSH-001.</title>
        <authorList>
            <person name="Liu L."/>
            <person name="Li Y."/>
            <person name="Zhang J."/>
            <person name="Zhou Z."/>
            <person name="Liu J."/>
            <person name="Li X."/>
            <person name="Zhou J."/>
            <person name="Du G."/>
            <person name="Wang L."/>
            <person name="Chen J."/>
        </authorList>
    </citation>
    <scope>NUCLEOTIDE SEQUENCE [LARGE SCALE GENOMIC DNA]</scope>
    <source>
        <strain evidence="3 4">WSH-001</strain>
    </source>
</reference>
<name>F9Y4D1_KETVW</name>
<dbReference type="Proteomes" id="UP000000692">
    <property type="component" value="Chromosome"/>
</dbReference>
<evidence type="ECO:0008006" key="5">
    <source>
        <dbReference type="Google" id="ProtNLM"/>
    </source>
</evidence>